<protein>
    <submittedName>
        <fullName evidence="1">Uncharacterized protein</fullName>
    </submittedName>
</protein>
<keyword evidence="2" id="KW-1185">Reference proteome</keyword>
<evidence type="ECO:0000313" key="1">
    <source>
        <dbReference type="EMBL" id="TNN33326.1"/>
    </source>
</evidence>
<gene>
    <name evidence="1" type="ORF">EYF80_056510</name>
</gene>
<sequence length="283" mass="31076">MFGSPDQARDVYVPVVLDLRGPAVLGRQQPAGLVEPEVFVEVALVVPERLHVLQLVLHDFQKAVIRQILHVLPHAPEHRRVVVVIPGVHERLGLGVPVVGEAALRLLVVPGVELSHRRPQRLGAEAALELLVHVEAEHVGAAVADVLVDDLGYDLHAHHGDVLPPGVLGHLDDLQAPERSERDGRDLIREIREHRSIGFRSISIRRQVVRPQVVRRRHGVRPQGVRPQGVYKSTGGSAALWTLPNGHVESAVLPLHRAPSMEASSLCREGPKREGLLLKGLRL</sequence>
<dbReference type="EMBL" id="SRLO01002274">
    <property type="protein sequence ID" value="TNN33326.1"/>
    <property type="molecule type" value="Genomic_DNA"/>
</dbReference>
<comment type="caution">
    <text evidence="1">The sequence shown here is derived from an EMBL/GenBank/DDBJ whole genome shotgun (WGS) entry which is preliminary data.</text>
</comment>
<organism evidence="1 2">
    <name type="scientific">Liparis tanakae</name>
    <name type="common">Tanaka's snailfish</name>
    <dbReference type="NCBI Taxonomy" id="230148"/>
    <lineage>
        <taxon>Eukaryota</taxon>
        <taxon>Metazoa</taxon>
        <taxon>Chordata</taxon>
        <taxon>Craniata</taxon>
        <taxon>Vertebrata</taxon>
        <taxon>Euteleostomi</taxon>
        <taxon>Actinopterygii</taxon>
        <taxon>Neopterygii</taxon>
        <taxon>Teleostei</taxon>
        <taxon>Neoteleostei</taxon>
        <taxon>Acanthomorphata</taxon>
        <taxon>Eupercaria</taxon>
        <taxon>Perciformes</taxon>
        <taxon>Cottioidei</taxon>
        <taxon>Cottales</taxon>
        <taxon>Liparidae</taxon>
        <taxon>Liparis</taxon>
    </lineage>
</organism>
<dbReference type="Proteomes" id="UP000314294">
    <property type="component" value="Unassembled WGS sequence"/>
</dbReference>
<name>A0A4Z2EWK7_9TELE</name>
<dbReference type="AlphaFoldDB" id="A0A4Z2EWK7"/>
<evidence type="ECO:0000313" key="2">
    <source>
        <dbReference type="Proteomes" id="UP000314294"/>
    </source>
</evidence>
<reference evidence="1 2" key="1">
    <citation type="submission" date="2019-03" db="EMBL/GenBank/DDBJ databases">
        <title>First draft genome of Liparis tanakae, snailfish: a comprehensive survey of snailfish specific genes.</title>
        <authorList>
            <person name="Kim W."/>
            <person name="Song I."/>
            <person name="Jeong J.-H."/>
            <person name="Kim D."/>
            <person name="Kim S."/>
            <person name="Ryu S."/>
            <person name="Song J.Y."/>
            <person name="Lee S.K."/>
        </authorList>
    </citation>
    <scope>NUCLEOTIDE SEQUENCE [LARGE SCALE GENOMIC DNA]</scope>
    <source>
        <tissue evidence="1">Muscle</tissue>
    </source>
</reference>
<accession>A0A4Z2EWK7</accession>
<proteinExistence type="predicted"/>